<feature type="compositionally biased region" description="Basic residues" evidence="1">
    <location>
        <begin position="400"/>
        <end position="411"/>
    </location>
</feature>
<sequence>MLQAGQGDPATWDSALATQIARDTIAFERRKTEESGGTFTWGDILRGGYDVMPTQAARDITPNAGQADALRLVFDALGKDPVAAQDTLLDSDGGVDHDLLHYLYGGRSAGGNAYTWGDALGGTLEAATSYVGPGGEGTRNYDSADIVQDMVHWYGTHPDRYPITMDQHVVDILSHHIQAVNYAGSGAEGPVSGNHADGLLEYQRIALANLDKGDLANLLKNVFGEDYYAQHGEHADPSKGFPMYQHLSAAQQAAFRRDFLEITGADPFDQGRLEALAHQQGSAQNDMALNLRDALKAQGASADQADADAKAAFDFVLGLGIDQPADGQARRAGRVARWRRDRRHQGRRAERDLPRPRLRGAGEQRGPVGAGVPAPAHPAAVRRPGSRRPGCSTGRTAPTRGRRRTPTRRRSCATGRWSTSPTSTPTAPTGPTSGTTSCTTTRSTGSRR</sequence>
<feature type="compositionally biased region" description="Low complexity" evidence="1">
    <location>
        <begin position="365"/>
        <end position="383"/>
    </location>
</feature>
<gene>
    <name evidence="2" type="ORF">GCM10025868_35160</name>
</gene>
<evidence type="ECO:0000256" key="1">
    <source>
        <dbReference type="SAM" id="MobiDB-lite"/>
    </source>
</evidence>
<proteinExistence type="predicted"/>
<feature type="region of interest" description="Disordered" evidence="1">
    <location>
        <begin position="326"/>
        <end position="448"/>
    </location>
</feature>
<keyword evidence="3" id="KW-1185">Reference proteome</keyword>
<dbReference type="Proteomes" id="UP001157017">
    <property type="component" value="Unassembled WGS sequence"/>
</dbReference>
<reference evidence="3" key="1">
    <citation type="journal article" date="2019" name="Int. J. Syst. Evol. Microbiol.">
        <title>The Global Catalogue of Microorganisms (GCM) 10K type strain sequencing project: providing services to taxonomists for standard genome sequencing and annotation.</title>
        <authorList>
            <consortium name="The Broad Institute Genomics Platform"/>
            <consortium name="The Broad Institute Genome Sequencing Center for Infectious Disease"/>
            <person name="Wu L."/>
            <person name="Ma J."/>
        </authorList>
    </citation>
    <scope>NUCLEOTIDE SEQUENCE [LARGE SCALE GENOMIC DNA]</scope>
    <source>
        <strain evidence="3">NBRC 108730</strain>
    </source>
</reference>
<feature type="compositionally biased region" description="Basic residues" evidence="1">
    <location>
        <begin position="331"/>
        <end position="346"/>
    </location>
</feature>
<comment type="caution">
    <text evidence="2">The sequence shown here is derived from an EMBL/GenBank/DDBJ whole genome shotgun (WGS) entry which is preliminary data.</text>
</comment>
<accession>A0ABQ6JNL9</accession>
<protein>
    <submittedName>
        <fullName evidence="2">Uncharacterized protein</fullName>
    </submittedName>
</protein>
<name>A0ABQ6JNL9_9ACTN</name>
<evidence type="ECO:0000313" key="3">
    <source>
        <dbReference type="Proteomes" id="UP001157017"/>
    </source>
</evidence>
<dbReference type="EMBL" id="BSUZ01000001">
    <property type="protein sequence ID" value="GMA88266.1"/>
    <property type="molecule type" value="Genomic_DNA"/>
</dbReference>
<feature type="compositionally biased region" description="Low complexity" evidence="1">
    <location>
        <begin position="412"/>
        <end position="448"/>
    </location>
</feature>
<organism evidence="2 3">
    <name type="scientific">Angustibacter aerolatus</name>
    <dbReference type="NCBI Taxonomy" id="1162965"/>
    <lineage>
        <taxon>Bacteria</taxon>
        <taxon>Bacillati</taxon>
        <taxon>Actinomycetota</taxon>
        <taxon>Actinomycetes</taxon>
        <taxon>Kineosporiales</taxon>
        <taxon>Kineosporiaceae</taxon>
    </lineage>
</organism>
<evidence type="ECO:0000313" key="2">
    <source>
        <dbReference type="EMBL" id="GMA88266.1"/>
    </source>
</evidence>